<keyword evidence="1" id="KW-0645">Protease</keyword>
<proteinExistence type="predicted"/>
<name>A0A812DRF6_ACAPH</name>
<evidence type="ECO:0000313" key="2">
    <source>
        <dbReference type="Proteomes" id="UP000597762"/>
    </source>
</evidence>
<dbReference type="GO" id="GO:0004181">
    <property type="term" value="F:metallocarboxypeptidase activity"/>
    <property type="evidence" value="ECO:0007669"/>
    <property type="project" value="UniProtKB-EC"/>
</dbReference>
<dbReference type="PANTHER" id="PTHR10404">
    <property type="entry name" value="N-ACETYLATED-ALPHA-LINKED ACIDIC DIPEPTIDASE"/>
    <property type="match status" value="1"/>
</dbReference>
<dbReference type="InterPro" id="IPR039373">
    <property type="entry name" value="Peptidase_M28B"/>
</dbReference>
<dbReference type="OrthoDB" id="5841748at2759"/>
<dbReference type="EMBL" id="CAHIKZ030003848">
    <property type="protein sequence ID" value="CAE1304642.1"/>
    <property type="molecule type" value="Genomic_DNA"/>
</dbReference>
<protein>
    <submittedName>
        <fullName evidence="1">NAALAD</fullName>
        <ecNumber evidence="1">3.4.17.21</ecNumber>
    </submittedName>
</protein>
<dbReference type="PANTHER" id="PTHR10404:SF46">
    <property type="entry name" value="VACUOLAR PROTEIN SORTING-ASSOCIATED PROTEIN 70"/>
    <property type="match status" value="1"/>
</dbReference>
<gene>
    <name evidence="1" type="ORF">SPHA_57227</name>
</gene>
<keyword evidence="1" id="KW-0378">Hydrolase</keyword>
<organism evidence="1 2">
    <name type="scientific">Acanthosepion pharaonis</name>
    <name type="common">Pharaoh cuttlefish</name>
    <name type="synonym">Sepia pharaonis</name>
    <dbReference type="NCBI Taxonomy" id="158019"/>
    <lineage>
        <taxon>Eukaryota</taxon>
        <taxon>Metazoa</taxon>
        <taxon>Spiralia</taxon>
        <taxon>Lophotrochozoa</taxon>
        <taxon>Mollusca</taxon>
        <taxon>Cephalopoda</taxon>
        <taxon>Coleoidea</taxon>
        <taxon>Decapodiformes</taxon>
        <taxon>Sepiida</taxon>
        <taxon>Sepiina</taxon>
        <taxon>Sepiidae</taxon>
        <taxon>Acanthosepion</taxon>
    </lineage>
</organism>
<keyword evidence="1" id="KW-0121">Carboxypeptidase</keyword>
<dbReference type="SUPFAM" id="SSF53187">
    <property type="entry name" value="Zn-dependent exopeptidases"/>
    <property type="match status" value="1"/>
</dbReference>
<accession>A0A812DRF6</accession>
<dbReference type="EC" id="3.4.17.21" evidence="1"/>
<dbReference type="Proteomes" id="UP000597762">
    <property type="component" value="Unassembled WGS sequence"/>
</dbReference>
<sequence>MKSFFSDLYFLPSFSLYLLKAHQEGVRGVLFYSDFDGNADDHWKNENHNTSEPYFISSYTEGHLPGTLDSFPYVYNISSSLALQILSILGEPKLSRNGSDHLNTSKHYSGDPINITLKFASHLKTVTVSNVVGTLYGINQPDEQVFVGSRRLYGANDQINHTSVGQSGTAMLLELLHSLLHVRDIEGWQPQRTIKFFSWGTATGNDNAGVQEYLKKNSWIVNSRNVGYVELQDVIGKWCNHLFIHADSVSLETVVRATEMVPDPTNPESSISVRYKYKKSEQPMSSTSDAAPGSLTYQLADVHTLQMSHWVPTTQFSCVYSTTNEQGKLNEQQPSSDRNHHYRHHMAVTRVASLVLLALADKEHHGYSVEQLISAVQHEVSRFLTRCHGVSFKSVDKAMSALLQMVVKAQHPATLKIWQDQPHPASTDWHWHIHNCRNQLLLLHRILAPLTRLNSFTMSLELLQLEPFSSSPRTHTPLVCLPPVLTAITQRLEQAFYSLSD</sequence>
<evidence type="ECO:0000313" key="1">
    <source>
        <dbReference type="EMBL" id="CAE1304642.1"/>
    </source>
</evidence>
<dbReference type="Gene3D" id="3.40.630.10">
    <property type="entry name" value="Zn peptidases"/>
    <property type="match status" value="1"/>
</dbReference>
<dbReference type="AlphaFoldDB" id="A0A812DRF6"/>
<reference evidence="1" key="1">
    <citation type="submission" date="2021-01" db="EMBL/GenBank/DDBJ databases">
        <authorList>
            <person name="Li R."/>
            <person name="Bekaert M."/>
        </authorList>
    </citation>
    <scope>NUCLEOTIDE SEQUENCE</scope>
    <source>
        <strain evidence="1">Farmed</strain>
    </source>
</reference>
<comment type="caution">
    <text evidence="1">The sequence shown here is derived from an EMBL/GenBank/DDBJ whole genome shotgun (WGS) entry which is preliminary data.</text>
</comment>
<keyword evidence="2" id="KW-1185">Reference proteome</keyword>